<proteinExistence type="predicted"/>
<dbReference type="Gene3D" id="3.40.30.10">
    <property type="entry name" value="Glutaredoxin"/>
    <property type="match status" value="1"/>
</dbReference>
<dbReference type="InterPro" id="IPR012341">
    <property type="entry name" value="6hp_glycosidase-like_sf"/>
</dbReference>
<dbReference type="SUPFAM" id="SSF52833">
    <property type="entry name" value="Thioredoxin-like"/>
    <property type="match status" value="1"/>
</dbReference>
<feature type="domain" description="Spermatogenesis-associated protein 20-like TRX" evidence="1">
    <location>
        <begin position="6"/>
        <end position="166"/>
    </location>
</feature>
<dbReference type="PANTHER" id="PTHR42899">
    <property type="entry name" value="SPERMATOGENESIS-ASSOCIATED PROTEIN 20"/>
    <property type="match status" value="1"/>
</dbReference>
<protein>
    <submittedName>
        <fullName evidence="2">Thymidylate kinase</fullName>
    </submittedName>
</protein>
<dbReference type="GO" id="GO:0016301">
    <property type="term" value="F:kinase activity"/>
    <property type="evidence" value="ECO:0007669"/>
    <property type="project" value="UniProtKB-KW"/>
</dbReference>
<dbReference type="InterPro" id="IPR008928">
    <property type="entry name" value="6-hairpin_glycosidase_sf"/>
</dbReference>
<dbReference type="GO" id="GO:0005975">
    <property type="term" value="P:carbohydrate metabolic process"/>
    <property type="evidence" value="ECO:0007669"/>
    <property type="project" value="InterPro"/>
</dbReference>
<evidence type="ECO:0000259" key="1">
    <source>
        <dbReference type="Pfam" id="PF03190"/>
    </source>
</evidence>
<dbReference type="Proteomes" id="UP000193391">
    <property type="component" value="Unassembled WGS sequence"/>
</dbReference>
<dbReference type="EMBL" id="JFKA01000001">
    <property type="protein sequence ID" value="OSQ40925.1"/>
    <property type="molecule type" value="Genomic_DNA"/>
</dbReference>
<dbReference type="STRING" id="1293891.TMES_00870"/>
<dbReference type="Pfam" id="PF03190">
    <property type="entry name" value="Thioredox_DsbH"/>
    <property type="match status" value="1"/>
</dbReference>
<dbReference type="Gene3D" id="1.50.10.10">
    <property type="match status" value="1"/>
</dbReference>
<dbReference type="PIRSF" id="PIRSF006402">
    <property type="entry name" value="UCP006402_thioredoxin"/>
    <property type="match status" value="1"/>
</dbReference>
<accession>A0A1Y2L545</accession>
<name>A0A1Y2L545_9PROT</name>
<dbReference type="InterPro" id="IPR004879">
    <property type="entry name" value="Ssp411-like_TRX"/>
</dbReference>
<gene>
    <name evidence="2" type="ORF">TMES_00870</name>
</gene>
<dbReference type="InterPro" id="IPR036249">
    <property type="entry name" value="Thioredoxin-like_sf"/>
</dbReference>
<organism evidence="2 3">
    <name type="scientific">Thalassospira mesophila</name>
    <dbReference type="NCBI Taxonomy" id="1293891"/>
    <lineage>
        <taxon>Bacteria</taxon>
        <taxon>Pseudomonadati</taxon>
        <taxon>Pseudomonadota</taxon>
        <taxon>Alphaproteobacteria</taxon>
        <taxon>Rhodospirillales</taxon>
        <taxon>Thalassospiraceae</taxon>
        <taxon>Thalassospira</taxon>
    </lineage>
</organism>
<keyword evidence="2" id="KW-0418">Kinase</keyword>
<keyword evidence="2" id="KW-0808">Transferase</keyword>
<dbReference type="InterPro" id="IPR024705">
    <property type="entry name" value="Ssp411"/>
</dbReference>
<evidence type="ECO:0000313" key="2">
    <source>
        <dbReference type="EMBL" id="OSQ40925.1"/>
    </source>
</evidence>
<comment type="caution">
    <text evidence="2">The sequence shown here is derived from an EMBL/GenBank/DDBJ whole genome shotgun (WGS) entry which is preliminary data.</text>
</comment>
<sequence>MDLDRNNLGRETSPYLLQHQTNPVHWQPWSEQALAAAQAANKPVLLSIGYAACHWCHVMAHESFEDAEIAALMNDLFINIKLDREERPDLDALYQNALALLGQQGGWPLTMFLTPNGEPFWGGTYFPKHAKYGRPGFDDVLKSIANIYASEPENVAHNVKQINTALVRMNNTRSGDVPLLETIDEFGKSSLQLMDMENGGTKGAPKFPQPTLLAFLWRTANRTGDENLKNAVTLSLDRMSQGGIYDHLGGGYARYSVDDQWLAPHFEKMLYDNAQLIDVLCDAWRVTTNPLYAQRIEETIDWIMREMRVSGGAFGASLDADSEGEEGKFYVWDKSAIDDLLADQDSALFNRYYDVTPSGNWEGHTILNRTRSGLSLADDPTEISLAKMRQTLMTTRDNRVRPGWDDKVLTDWNAMTIAALCEAAMVFHRSEWLDYAKLAYNFIKQTLGNNNTLLHSYRAGRAQHAAMLEDYAHMIRASLRLFEISGSASYLRDAVGWSEQVETQFADTQRGGYFQSAASSNDLVVRSKPVSDGAVPSGNGIMVQNLARLYALTGETRYQTRADTTLACFGGRLRDQFPSMPGLLLGAEMLQNPLQIVILAPSGSAGLYAMRRAVFARYLPHRAVTLIGDDQDLPPDHPAFGKTRIDGKATAYICQGPVCSVPITNAETLAKHLKDISDGNEAA</sequence>
<dbReference type="SUPFAM" id="SSF48208">
    <property type="entry name" value="Six-hairpin glycosidases"/>
    <property type="match status" value="1"/>
</dbReference>
<dbReference type="OrthoDB" id="9762614at2"/>
<reference evidence="2 3" key="1">
    <citation type="submission" date="2014-03" db="EMBL/GenBank/DDBJ databases">
        <title>The draft genome sequence of Thalassospira mesophila JCM 18969.</title>
        <authorList>
            <person name="Lai Q."/>
            <person name="Shao Z."/>
        </authorList>
    </citation>
    <scope>NUCLEOTIDE SEQUENCE [LARGE SCALE GENOMIC DNA]</scope>
    <source>
        <strain evidence="2 3">JCM 18969</strain>
    </source>
</reference>
<dbReference type="CDD" id="cd02955">
    <property type="entry name" value="SSP411"/>
    <property type="match status" value="1"/>
</dbReference>
<dbReference type="AlphaFoldDB" id="A0A1Y2L545"/>
<evidence type="ECO:0000313" key="3">
    <source>
        <dbReference type="Proteomes" id="UP000193391"/>
    </source>
</evidence>
<dbReference type="PANTHER" id="PTHR42899:SF1">
    <property type="entry name" value="SPERMATOGENESIS-ASSOCIATED PROTEIN 20"/>
    <property type="match status" value="1"/>
</dbReference>
<keyword evidence="3" id="KW-1185">Reference proteome</keyword>